<keyword evidence="2" id="KW-1185">Reference proteome</keyword>
<name>A0A392TU65_9FABA</name>
<sequence>ILPPARRAGADGALCRVAV</sequence>
<accession>A0A392TU65</accession>
<proteinExistence type="predicted"/>
<dbReference type="EMBL" id="LXQA010661582">
    <property type="protein sequence ID" value="MCI64713.1"/>
    <property type="molecule type" value="Genomic_DNA"/>
</dbReference>
<reference evidence="1 2" key="1">
    <citation type="journal article" date="2018" name="Front. Plant Sci.">
        <title>Red Clover (Trifolium pratense) and Zigzag Clover (T. medium) - A Picture of Genomic Similarities and Differences.</title>
        <authorList>
            <person name="Dluhosova J."/>
            <person name="Istvanek J."/>
            <person name="Nedelnik J."/>
            <person name="Repkova J."/>
        </authorList>
    </citation>
    <scope>NUCLEOTIDE SEQUENCE [LARGE SCALE GENOMIC DNA]</scope>
    <source>
        <strain evidence="2">cv. 10/8</strain>
        <tissue evidence="1">Leaf</tissue>
    </source>
</reference>
<evidence type="ECO:0000313" key="2">
    <source>
        <dbReference type="Proteomes" id="UP000265520"/>
    </source>
</evidence>
<organism evidence="1 2">
    <name type="scientific">Trifolium medium</name>
    <dbReference type="NCBI Taxonomy" id="97028"/>
    <lineage>
        <taxon>Eukaryota</taxon>
        <taxon>Viridiplantae</taxon>
        <taxon>Streptophyta</taxon>
        <taxon>Embryophyta</taxon>
        <taxon>Tracheophyta</taxon>
        <taxon>Spermatophyta</taxon>
        <taxon>Magnoliopsida</taxon>
        <taxon>eudicotyledons</taxon>
        <taxon>Gunneridae</taxon>
        <taxon>Pentapetalae</taxon>
        <taxon>rosids</taxon>
        <taxon>fabids</taxon>
        <taxon>Fabales</taxon>
        <taxon>Fabaceae</taxon>
        <taxon>Papilionoideae</taxon>
        <taxon>50 kb inversion clade</taxon>
        <taxon>NPAAA clade</taxon>
        <taxon>Hologalegina</taxon>
        <taxon>IRL clade</taxon>
        <taxon>Trifolieae</taxon>
        <taxon>Trifolium</taxon>
    </lineage>
</organism>
<feature type="non-terminal residue" evidence="1">
    <location>
        <position position="1"/>
    </location>
</feature>
<dbReference type="Proteomes" id="UP000265520">
    <property type="component" value="Unassembled WGS sequence"/>
</dbReference>
<dbReference type="AlphaFoldDB" id="A0A392TU65"/>
<evidence type="ECO:0000313" key="1">
    <source>
        <dbReference type="EMBL" id="MCI64713.1"/>
    </source>
</evidence>
<comment type="caution">
    <text evidence="1">The sequence shown here is derived from an EMBL/GenBank/DDBJ whole genome shotgun (WGS) entry which is preliminary data.</text>
</comment>
<protein>
    <submittedName>
        <fullName evidence="1">Uncharacterized protein</fullName>
    </submittedName>
</protein>